<dbReference type="InterPro" id="IPR027417">
    <property type="entry name" value="P-loop_NTPase"/>
</dbReference>
<evidence type="ECO:0000313" key="3">
    <source>
        <dbReference type="Proteomes" id="UP000480943"/>
    </source>
</evidence>
<dbReference type="AlphaFoldDB" id="A0AAD3WU28"/>
<accession>A0AAD3WU28</accession>
<dbReference type="Gene3D" id="3.40.50.300">
    <property type="entry name" value="P-loop containing nucleotide triphosphate hydrolases"/>
    <property type="match status" value="1"/>
</dbReference>
<keyword evidence="1" id="KW-0175">Coiled coil</keyword>
<sequence length="684" mass="78136">MRKLEIEQLSIRTSTNDGMYGVDIPFSSGLNIIHAENTHGKSTCIQSIVFALGLEGALGPSRKVPLKSALTSQLRKADSSIALIFESNIYLQLSNGLKTITIKRSSNPDKKDLISVFENINAKEAILGNVVSRDYFLRLEGSATRERGFHTYLSEFLEMKLPKVFKYDGSECLLYLEAIFSMNYVEQTRGWGGILNILPTYLSIKDLSARVIEYTLNLDVQNITNNRNRYNQKKKDAERLWSIGVDNLISVAKRTAGCVSMELNDKIQKNTIVSDSSYLYQQIESEKNSYNDRIDYLSSELALLKLRNSDNEVDEEKVARLEAELHEQEILLGEQERAISLLRADLELSQKYTQSIGIRIHDVNDSLRKYKDLLRLESIGSEENFNLSITECPTCRTEIEDSLLPHFHQENTKVLGLDDNIKYLEKQRETFDALLKSERQNTNNKEMRLQLASQQVLRTRSIIREVKSSLTDVKAAPSRSDIKKELIIEGELELLDRALREEAEIKGRLRIALDDWKSAEEALQGLPRTGFSLDDRRKLKALRDSFVQYARDFGYSSNELEDFRISEQSYKPALNDVDINSEASASDNIRVIWSYLYSILTLDQRLNVGSTNHLGFLILDEPRQQEAKNESFKEFISKVADVKRYGKQVIIGTSENYSDLISTLKDLEVNLSHFESDIIKKINI</sequence>
<comment type="caution">
    <text evidence="2">The sequence shown here is derived from an EMBL/GenBank/DDBJ whole genome shotgun (WGS) entry which is preliminary data.</text>
</comment>
<dbReference type="EMBL" id="VZUQ01000073">
    <property type="protein sequence ID" value="KAB1178933.1"/>
    <property type="molecule type" value="Genomic_DNA"/>
</dbReference>
<evidence type="ECO:0008006" key="4">
    <source>
        <dbReference type="Google" id="ProtNLM"/>
    </source>
</evidence>
<protein>
    <recommendedName>
        <fullName evidence="4">Rad50/SbcC-type AAA domain-containing protein</fullName>
    </recommendedName>
</protein>
<evidence type="ECO:0000256" key="1">
    <source>
        <dbReference type="SAM" id="Coils"/>
    </source>
</evidence>
<organism evidence="2 3">
    <name type="scientific">Photobacterium damselae subsp. damselae</name>
    <name type="common">Listonella damsela</name>
    <dbReference type="NCBI Taxonomy" id="85581"/>
    <lineage>
        <taxon>Bacteria</taxon>
        <taxon>Pseudomonadati</taxon>
        <taxon>Pseudomonadota</taxon>
        <taxon>Gammaproteobacteria</taxon>
        <taxon>Vibrionales</taxon>
        <taxon>Vibrionaceae</taxon>
        <taxon>Photobacterium</taxon>
    </lineage>
</organism>
<reference evidence="2 3" key="1">
    <citation type="submission" date="2019-09" db="EMBL/GenBank/DDBJ databases">
        <title>Photobacterium damselae subsp. damselae CDC-2227-81, a human clinical isolate.</title>
        <authorList>
            <person name="Osorio C.R."/>
        </authorList>
    </citation>
    <scope>NUCLEOTIDE SEQUENCE [LARGE SCALE GENOMIC DNA]</scope>
    <source>
        <strain evidence="2 3">CDC-2227-81</strain>
    </source>
</reference>
<dbReference type="Proteomes" id="UP000480943">
    <property type="component" value="Unassembled WGS sequence"/>
</dbReference>
<name>A0AAD3WU28_PHODD</name>
<feature type="coiled-coil region" evidence="1">
    <location>
        <begin position="280"/>
        <end position="338"/>
    </location>
</feature>
<proteinExistence type="predicted"/>
<evidence type="ECO:0000313" key="2">
    <source>
        <dbReference type="EMBL" id="KAB1178933.1"/>
    </source>
</evidence>
<dbReference type="RefSeq" id="WP_151183011.1">
    <property type="nucleotide sequence ID" value="NZ_VZUQ01000073.1"/>
</dbReference>
<gene>
    <name evidence="2" type="ORF">F6450_14660</name>
</gene>